<accession>A0ABY8BET1</accession>
<comment type="similarity">
    <text evidence="1">Belongs to the FlgD family.</text>
</comment>
<evidence type="ECO:0000256" key="1">
    <source>
        <dbReference type="ARBA" id="ARBA00010577"/>
    </source>
</evidence>
<dbReference type="Proteomes" id="UP001216510">
    <property type="component" value="Chromosome"/>
</dbReference>
<evidence type="ECO:0000313" key="6">
    <source>
        <dbReference type="Proteomes" id="UP001216510"/>
    </source>
</evidence>
<organism evidence="5 6">
    <name type="scientific">Pseudoduganella chitinolytica</name>
    <dbReference type="NCBI Taxonomy" id="34070"/>
    <lineage>
        <taxon>Bacteria</taxon>
        <taxon>Pseudomonadati</taxon>
        <taxon>Pseudomonadota</taxon>
        <taxon>Betaproteobacteria</taxon>
        <taxon>Burkholderiales</taxon>
        <taxon>Oxalobacteraceae</taxon>
        <taxon>Telluria group</taxon>
        <taxon>Pseudoduganella</taxon>
    </lineage>
</organism>
<evidence type="ECO:0000313" key="5">
    <source>
        <dbReference type="EMBL" id="WEF32854.1"/>
    </source>
</evidence>
<keyword evidence="3" id="KW-1005">Bacterial flagellum biogenesis</keyword>
<proteinExistence type="inferred from homology"/>
<evidence type="ECO:0000256" key="2">
    <source>
        <dbReference type="ARBA" id="ARBA00016013"/>
    </source>
</evidence>
<evidence type="ECO:0000256" key="3">
    <source>
        <dbReference type="ARBA" id="ARBA00022795"/>
    </source>
</evidence>
<evidence type="ECO:0000256" key="4">
    <source>
        <dbReference type="ARBA" id="ARBA00024746"/>
    </source>
</evidence>
<dbReference type="InterPro" id="IPR005648">
    <property type="entry name" value="FlgD"/>
</dbReference>
<keyword evidence="6" id="KW-1185">Reference proteome</keyword>
<sequence length="134" mass="14149">MAITSSAAIGAGTASQSSNISIQDFLKILTAQLNNQDPLKPVDNEEFVAQIAQFATLEQSRQLNVKIDNLLGVQSSLQSVGMLGRTVDVNLNGILVSGRVTALDLSSGSPMMTITTASNAFQNNISLSQVVNIR</sequence>
<dbReference type="EMBL" id="CP119083">
    <property type="protein sequence ID" value="WEF32854.1"/>
    <property type="molecule type" value="Genomic_DNA"/>
</dbReference>
<dbReference type="Pfam" id="PF03963">
    <property type="entry name" value="FlgD"/>
    <property type="match status" value="1"/>
</dbReference>
<keyword evidence="5" id="KW-0282">Flagellum</keyword>
<keyword evidence="5" id="KW-0969">Cilium</keyword>
<dbReference type="RefSeq" id="WP_277415570.1">
    <property type="nucleotide sequence ID" value="NZ_CP119083.1"/>
</dbReference>
<keyword evidence="5" id="KW-0966">Cell projection</keyword>
<name>A0ABY8BET1_9BURK</name>
<reference evidence="5 6" key="1">
    <citation type="submission" date="2023-02" db="EMBL/GenBank/DDBJ databases">
        <title>Gemone sequence of Telluria chitinolytica ACM 3522T.</title>
        <authorList>
            <person name="Frediansyah A."/>
            <person name="Miess H."/>
            <person name="Gross H."/>
        </authorList>
    </citation>
    <scope>NUCLEOTIDE SEQUENCE [LARGE SCALE GENOMIC DNA]</scope>
    <source>
        <strain evidence="5 6">ACM 3522</strain>
    </source>
</reference>
<comment type="function">
    <text evidence="4">Required for flagellar hook formation. May act as a scaffolding protein.</text>
</comment>
<gene>
    <name evidence="5" type="ORF">PX653_26235</name>
</gene>
<protein>
    <recommendedName>
        <fullName evidence="2">Basal-body rod modification protein FlgD</fullName>
    </recommendedName>
</protein>